<feature type="region of interest" description="Disordered" evidence="1">
    <location>
        <begin position="24"/>
        <end position="43"/>
    </location>
</feature>
<proteinExistence type="predicted"/>
<gene>
    <name evidence="2" type="ORF">GCM10009775_32600</name>
</gene>
<reference evidence="3" key="1">
    <citation type="journal article" date="2019" name="Int. J. Syst. Evol. Microbiol.">
        <title>The Global Catalogue of Microorganisms (GCM) 10K type strain sequencing project: providing services to taxonomists for standard genome sequencing and annotation.</title>
        <authorList>
            <consortium name="The Broad Institute Genomics Platform"/>
            <consortium name="The Broad Institute Genome Sequencing Center for Infectious Disease"/>
            <person name="Wu L."/>
            <person name="Ma J."/>
        </authorList>
    </citation>
    <scope>NUCLEOTIDE SEQUENCE [LARGE SCALE GENOMIC DNA]</scope>
    <source>
        <strain evidence="3">JCM 14900</strain>
    </source>
</reference>
<dbReference type="RefSeq" id="WP_275563291.1">
    <property type="nucleotide sequence ID" value="NZ_BAAAOF010000008.1"/>
</dbReference>
<organism evidence="2 3">
    <name type="scientific">Microbacterium aoyamense</name>
    <dbReference type="NCBI Taxonomy" id="344166"/>
    <lineage>
        <taxon>Bacteria</taxon>
        <taxon>Bacillati</taxon>
        <taxon>Actinomycetota</taxon>
        <taxon>Actinomycetes</taxon>
        <taxon>Micrococcales</taxon>
        <taxon>Microbacteriaceae</taxon>
        <taxon>Microbacterium</taxon>
    </lineage>
</organism>
<keyword evidence="3" id="KW-1185">Reference proteome</keyword>
<accession>A0ABP5B9Q8</accession>
<sequence>MAFIFFVAIVGLVGAIATIAAMGGDPSSPIPTVMDYDTRRPLP</sequence>
<dbReference type="Proteomes" id="UP001501343">
    <property type="component" value="Unassembled WGS sequence"/>
</dbReference>
<comment type="caution">
    <text evidence="2">The sequence shown here is derived from an EMBL/GenBank/DDBJ whole genome shotgun (WGS) entry which is preliminary data.</text>
</comment>
<evidence type="ECO:0000313" key="2">
    <source>
        <dbReference type="EMBL" id="GAA1937979.1"/>
    </source>
</evidence>
<name>A0ABP5B9Q8_9MICO</name>
<protein>
    <submittedName>
        <fullName evidence="2">Uncharacterized protein</fullName>
    </submittedName>
</protein>
<evidence type="ECO:0000256" key="1">
    <source>
        <dbReference type="SAM" id="MobiDB-lite"/>
    </source>
</evidence>
<dbReference type="EMBL" id="BAAAOF010000008">
    <property type="protein sequence ID" value="GAA1937979.1"/>
    <property type="molecule type" value="Genomic_DNA"/>
</dbReference>
<evidence type="ECO:0000313" key="3">
    <source>
        <dbReference type="Proteomes" id="UP001501343"/>
    </source>
</evidence>